<evidence type="ECO:0000313" key="7">
    <source>
        <dbReference type="EMBL" id="KAF6225004.1"/>
    </source>
</evidence>
<proteinExistence type="predicted"/>
<comment type="subcellular location">
    <subcellularLocation>
        <location evidence="1">Membrane</location>
        <topology evidence="1">Multi-pass membrane protein</topology>
    </subcellularLocation>
</comment>
<feature type="transmembrane region" description="Helical" evidence="5">
    <location>
        <begin position="358"/>
        <end position="381"/>
    </location>
</feature>
<feature type="transmembrane region" description="Helical" evidence="5">
    <location>
        <begin position="237"/>
        <end position="255"/>
    </location>
</feature>
<evidence type="ECO:0000313" key="8">
    <source>
        <dbReference type="Proteomes" id="UP000593566"/>
    </source>
</evidence>
<sequence length="409" mass="46878">MTTNLTILEVPPEWKSQPIQTPPANNASKIVLSILGGAMFLTRRRNFQILGKRKEGYHDSYLDSDSSNSTEDLLWYDSDHDDDSQDPLSASKHLSKRRTCCGLVISTPNSSRFSEHIHSRILQKFPFLVEMFYWIITYLFYRLTKFFSQLIFTKSIIEVAQAHGLTILEFEQFSWASFLFPIKEHNVQHWFMQGHQDALTVLNRAYALIHIPGTVGFIAWYYYIAPSHSTFATIRRTLTLTNLFAFLTFTLYPCMPPRLLPPEYGFLDSVRHDKATSIWMSGNFVNSLAAMPSMHFGYAFVIGCTMIYHAGIFRRSLEKGETKKSCFWKSIYCLIGLGYPSMILVTIVATANHYWMDALMATIVACAAYLCNGVFLTMLPLEDLLLWVLRLEKPIPSTGDTFRQRGGRI</sequence>
<evidence type="ECO:0000256" key="5">
    <source>
        <dbReference type="SAM" id="Phobius"/>
    </source>
</evidence>
<organism evidence="7 8">
    <name type="scientific">Letharia lupina</name>
    <dbReference type="NCBI Taxonomy" id="560253"/>
    <lineage>
        <taxon>Eukaryota</taxon>
        <taxon>Fungi</taxon>
        <taxon>Dikarya</taxon>
        <taxon>Ascomycota</taxon>
        <taxon>Pezizomycotina</taxon>
        <taxon>Lecanoromycetes</taxon>
        <taxon>OSLEUM clade</taxon>
        <taxon>Lecanoromycetidae</taxon>
        <taxon>Lecanorales</taxon>
        <taxon>Lecanorineae</taxon>
        <taxon>Parmeliaceae</taxon>
        <taxon>Letharia</taxon>
    </lineage>
</organism>
<dbReference type="CDD" id="cd03386">
    <property type="entry name" value="PAP2_Aur1_like"/>
    <property type="match status" value="1"/>
</dbReference>
<dbReference type="AlphaFoldDB" id="A0A8H6FEL2"/>
<dbReference type="PANTHER" id="PTHR31310:SF10">
    <property type="entry name" value="INOSITOLPHOSPHOTRANSFERASE AUR1_IPT1 DOMAIN-CONTAINING PROTEIN"/>
    <property type="match status" value="1"/>
</dbReference>
<dbReference type="InterPro" id="IPR052185">
    <property type="entry name" value="IPC_Synthase-Related"/>
</dbReference>
<dbReference type="InterPro" id="IPR026841">
    <property type="entry name" value="Aur1/Ipt1"/>
</dbReference>
<dbReference type="GO" id="GO:0016020">
    <property type="term" value="C:membrane"/>
    <property type="evidence" value="ECO:0007669"/>
    <property type="project" value="UniProtKB-SubCell"/>
</dbReference>
<evidence type="ECO:0000256" key="2">
    <source>
        <dbReference type="ARBA" id="ARBA00022692"/>
    </source>
</evidence>
<dbReference type="Proteomes" id="UP000593566">
    <property type="component" value="Unassembled WGS sequence"/>
</dbReference>
<comment type="caution">
    <text evidence="7">The sequence shown here is derived from an EMBL/GenBank/DDBJ whole genome shotgun (WGS) entry which is preliminary data.</text>
</comment>
<dbReference type="EMBL" id="JACCJB010000008">
    <property type="protein sequence ID" value="KAF6225004.1"/>
    <property type="molecule type" value="Genomic_DNA"/>
</dbReference>
<keyword evidence="2 5" id="KW-0812">Transmembrane</keyword>
<feature type="transmembrane region" description="Helical" evidence="5">
    <location>
        <begin position="331"/>
        <end position="352"/>
    </location>
</feature>
<evidence type="ECO:0000256" key="1">
    <source>
        <dbReference type="ARBA" id="ARBA00004141"/>
    </source>
</evidence>
<evidence type="ECO:0000256" key="3">
    <source>
        <dbReference type="ARBA" id="ARBA00022989"/>
    </source>
</evidence>
<dbReference type="GeneID" id="59338591"/>
<dbReference type="RefSeq" id="XP_037153871.1">
    <property type="nucleotide sequence ID" value="XM_037301054.1"/>
</dbReference>
<feature type="transmembrane region" description="Helical" evidence="5">
    <location>
        <begin position="121"/>
        <end position="141"/>
    </location>
</feature>
<reference evidence="7 8" key="1">
    <citation type="journal article" date="2020" name="Genomics">
        <title>Complete, high-quality genomes from long-read metagenomic sequencing of two wolf lichen thalli reveals enigmatic genome architecture.</title>
        <authorList>
            <person name="McKenzie S.K."/>
            <person name="Walston R.F."/>
            <person name="Allen J.L."/>
        </authorList>
    </citation>
    <scope>NUCLEOTIDE SEQUENCE [LARGE SCALE GENOMIC DNA]</scope>
    <source>
        <strain evidence="7">WasteWater1</strain>
    </source>
</reference>
<feature type="transmembrane region" description="Helical" evidence="5">
    <location>
        <begin position="205"/>
        <end position="225"/>
    </location>
</feature>
<evidence type="ECO:0000256" key="4">
    <source>
        <dbReference type="ARBA" id="ARBA00023136"/>
    </source>
</evidence>
<evidence type="ECO:0000259" key="6">
    <source>
        <dbReference type="Pfam" id="PF14378"/>
    </source>
</evidence>
<name>A0A8H6FEL2_9LECA</name>
<gene>
    <name evidence="7" type="ORF">HO133_010199</name>
</gene>
<feature type="transmembrane region" description="Helical" evidence="5">
    <location>
        <begin position="289"/>
        <end position="310"/>
    </location>
</feature>
<protein>
    <recommendedName>
        <fullName evidence="6">Inositolphosphotransferase Aur1/Ipt1 domain-containing protein</fullName>
    </recommendedName>
</protein>
<dbReference type="PANTHER" id="PTHR31310">
    <property type="match status" value="1"/>
</dbReference>
<dbReference type="Pfam" id="PF14378">
    <property type="entry name" value="PAP2_3"/>
    <property type="match status" value="1"/>
</dbReference>
<keyword evidence="8" id="KW-1185">Reference proteome</keyword>
<keyword evidence="4 5" id="KW-0472">Membrane</keyword>
<keyword evidence="3 5" id="KW-1133">Transmembrane helix</keyword>
<feature type="domain" description="Inositolphosphotransferase Aur1/Ipt1" evidence="6">
    <location>
        <begin position="184"/>
        <end position="310"/>
    </location>
</feature>
<accession>A0A8H6FEL2</accession>